<dbReference type="STRING" id="765911.Thivi_2746"/>
<feature type="domain" description="Translation elongation factor EFTs/EF1B dimerisation" evidence="7">
    <location>
        <begin position="72"/>
        <end position="275"/>
    </location>
</feature>
<dbReference type="HOGENOM" id="CLU_047155_0_2_6"/>
<gene>
    <name evidence="6" type="primary">tsf</name>
    <name evidence="8" type="ordered locus">Thivi_2746</name>
</gene>
<keyword evidence="3 6" id="KW-0963">Cytoplasm</keyword>
<dbReference type="eggNOG" id="COG0264">
    <property type="taxonomic scope" value="Bacteria"/>
</dbReference>
<dbReference type="Proteomes" id="UP000006062">
    <property type="component" value="Chromosome"/>
</dbReference>
<dbReference type="Pfam" id="PF00889">
    <property type="entry name" value="EF_TS"/>
    <property type="match status" value="1"/>
</dbReference>
<evidence type="ECO:0000313" key="8">
    <source>
        <dbReference type="EMBL" id="AFL74664.1"/>
    </source>
</evidence>
<evidence type="ECO:0000256" key="2">
    <source>
        <dbReference type="ARBA" id="ARBA00016956"/>
    </source>
</evidence>
<dbReference type="InterPro" id="IPR009060">
    <property type="entry name" value="UBA-like_sf"/>
</dbReference>
<evidence type="ECO:0000256" key="6">
    <source>
        <dbReference type="HAMAP-Rule" id="MF_00050"/>
    </source>
</evidence>
<name>I3YCE6_THIV6</name>
<evidence type="ECO:0000256" key="3">
    <source>
        <dbReference type="ARBA" id="ARBA00022490"/>
    </source>
</evidence>
<dbReference type="AlphaFoldDB" id="I3YCE6"/>
<keyword evidence="5 6" id="KW-0648">Protein biosynthesis</keyword>
<comment type="function">
    <text evidence="6">Associates with the EF-Tu.GDP complex and induces the exchange of GDP to GTP. It remains bound to the aminoacyl-tRNA.EF-Tu.GTP complex up to the GTP hydrolysis stage on the ribosome.</text>
</comment>
<keyword evidence="4 6" id="KW-0251">Elongation factor</keyword>
<dbReference type="OrthoDB" id="9808348at2"/>
<proteinExistence type="inferred from homology"/>
<dbReference type="SUPFAM" id="SSF54713">
    <property type="entry name" value="Elongation factor Ts (EF-Ts), dimerisation domain"/>
    <property type="match status" value="2"/>
</dbReference>
<dbReference type="GO" id="GO:0005737">
    <property type="term" value="C:cytoplasm"/>
    <property type="evidence" value="ECO:0007669"/>
    <property type="project" value="UniProtKB-SubCell"/>
</dbReference>
<dbReference type="FunFam" id="1.10.286.20:FF:000001">
    <property type="entry name" value="Elongation factor Ts"/>
    <property type="match status" value="1"/>
</dbReference>
<dbReference type="HAMAP" id="MF_00050">
    <property type="entry name" value="EF_Ts"/>
    <property type="match status" value="1"/>
</dbReference>
<dbReference type="PANTHER" id="PTHR11741">
    <property type="entry name" value="ELONGATION FACTOR TS"/>
    <property type="match status" value="1"/>
</dbReference>
<keyword evidence="9" id="KW-1185">Reference proteome</keyword>
<evidence type="ECO:0000259" key="7">
    <source>
        <dbReference type="Pfam" id="PF00889"/>
    </source>
</evidence>
<dbReference type="KEGG" id="tvi:Thivi_2746"/>
<dbReference type="Gene3D" id="1.10.286.20">
    <property type="match status" value="1"/>
</dbReference>
<dbReference type="CDD" id="cd14275">
    <property type="entry name" value="UBA_EF-Ts"/>
    <property type="match status" value="1"/>
</dbReference>
<evidence type="ECO:0000256" key="1">
    <source>
        <dbReference type="ARBA" id="ARBA00005532"/>
    </source>
</evidence>
<dbReference type="InterPro" id="IPR036402">
    <property type="entry name" value="EF-Ts_dimer_sf"/>
</dbReference>
<sequence length="295" mass="31536">MAISAAMVKELRERTGVGMMECKTALVEANGDIEAAIEAMRKSGQARAAKKSGRTAAEGVVVIQIAEDRKHGVMVEINCETDFVGKDAGFVSFAEAVAATALASPVKDAAELAAQPLIGDPSITVDAAREALIAKIGENIQVRRLLRFDGVEGALYSYRHGVRIGVVVALEGGDESLGRDIAMHIAASNPLCLSAEQVPAETLAKEKEIFKAQSLDSGKPEAIVDKMIEGRMRKYLEEVTLLGQPFVKDPEQSVEKLLKKAGARVLAFSRVEVGEGIEKKTENFAEEVMAQVRGS</sequence>
<comment type="subcellular location">
    <subcellularLocation>
        <location evidence="6">Cytoplasm</location>
    </subcellularLocation>
</comment>
<dbReference type="InterPro" id="IPR014039">
    <property type="entry name" value="Transl_elong_EFTs/EF1B_dimer"/>
</dbReference>
<dbReference type="RefSeq" id="WP_014779098.1">
    <property type="nucleotide sequence ID" value="NC_018012.1"/>
</dbReference>
<feature type="region of interest" description="Involved in Mg(2+) ion dislocation from EF-Tu" evidence="6">
    <location>
        <begin position="81"/>
        <end position="84"/>
    </location>
</feature>
<dbReference type="NCBIfam" id="TIGR00116">
    <property type="entry name" value="tsf"/>
    <property type="match status" value="1"/>
</dbReference>
<evidence type="ECO:0000313" key="9">
    <source>
        <dbReference type="Proteomes" id="UP000006062"/>
    </source>
</evidence>
<reference evidence="8 9" key="1">
    <citation type="submission" date="2012-06" db="EMBL/GenBank/DDBJ databases">
        <title>Complete sequence of Thiocystis violascens DSM 198.</title>
        <authorList>
            <consortium name="US DOE Joint Genome Institute"/>
            <person name="Lucas S."/>
            <person name="Han J."/>
            <person name="Lapidus A."/>
            <person name="Cheng J.-F."/>
            <person name="Goodwin L."/>
            <person name="Pitluck S."/>
            <person name="Peters L."/>
            <person name="Ovchinnikova G."/>
            <person name="Teshima H."/>
            <person name="Detter J.C."/>
            <person name="Han C."/>
            <person name="Tapia R."/>
            <person name="Land M."/>
            <person name="Hauser L."/>
            <person name="Kyrpides N."/>
            <person name="Ivanova N."/>
            <person name="Pagani I."/>
            <person name="Vogl K."/>
            <person name="Liu Z."/>
            <person name="Frigaard N.-U."/>
            <person name="Bryant D."/>
            <person name="Woyke T."/>
        </authorList>
    </citation>
    <scope>NUCLEOTIDE SEQUENCE [LARGE SCALE GENOMIC DNA]</scope>
    <source>
        <strain evidence="9">ATCC 17096 / DSM 198 / 6111</strain>
    </source>
</reference>
<organism evidence="8 9">
    <name type="scientific">Thiocystis violascens (strain ATCC 17096 / DSM 198 / 6111)</name>
    <name type="common">Chromatium violascens</name>
    <dbReference type="NCBI Taxonomy" id="765911"/>
    <lineage>
        <taxon>Bacteria</taxon>
        <taxon>Pseudomonadati</taxon>
        <taxon>Pseudomonadota</taxon>
        <taxon>Gammaproteobacteria</taxon>
        <taxon>Chromatiales</taxon>
        <taxon>Chromatiaceae</taxon>
        <taxon>Thiocystis</taxon>
    </lineage>
</organism>
<dbReference type="GO" id="GO:0003746">
    <property type="term" value="F:translation elongation factor activity"/>
    <property type="evidence" value="ECO:0007669"/>
    <property type="project" value="UniProtKB-UniRule"/>
</dbReference>
<dbReference type="FunFam" id="1.10.8.10:FF:000001">
    <property type="entry name" value="Elongation factor Ts"/>
    <property type="match status" value="1"/>
</dbReference>
<dbReference type="Gene3D" id="1.10.8.10">
    <property type="entry name" value="DNA helicase RuvA subunit, C-terminal domain"/>
    <property type="match status" value="1"/>
</dbReference>
<evidence type="ECO:0000256" key="5">
    <source>
        <dbReference type="ARBA" id="ARBA00022917"/>
    </source>
</evidence>
<dbReference type="SUPFAM" id="SSF46934">
    <property type="entry name" value="UBA-like"/>
    <property type="match status" value="1"/>
</dbReference>
<protein>
    <recommendedName>
        <fullName evidence="2 6">Elongation factor Ts</fullName>
        <shortName evidence="6">EF-Ts</shortName>
    </recommendedName>
</protein>
<dbReference type="Gene3D" id="3.30.479.20">
    <property type="entry name" value="Elongation factor Ts, dimerisation domain"/>
    <property type="match status" value="2"/>
</dbReference>
<dbReference type="PANTHER" id="PTHR11741:SF0">
    <property type="entry name" value="ELONGATION FACTOR TS, MITOCHONDRIAL"/>
    <property type="match status" value="1"/>
</dbReference>
<dbReference type="InterPro" id="IPR001816">
    <property type="entry name" value="Transl_elong_EFTs/EF1B"/>
</dbReference>
<dbReference type="EMBL" id="CP003154">
    <property type="protein sequence ID" value="AFL74664.1"/>
    <property type="molecule type" value="Genomic_DNA"/>
</dbReference>
<accession>I3YCE6</accession>
<comment type="similarity">
    <text evidence="1 6">Belongs to the EF-Ts family.</text>
</comment>
<evidence type="ECO:0000256" key="4">
    <source>
        <dbReference type="ARBA" id="ARBA00022768"/>
    </source>
</evidence>